<comment type="caution">
    <text evidence="1">The sequence shown here is derived from an EMBL/GenBank/DDBJ whole genome shotgun (WGS) entry which is preliminary data.</text>
</comment>
<gene>
    <name evidence="1" type="ORF">LCGC14_1928230</name>
</gene>
<sequence length="95" mass="10770">MTETRQVDAFGAPVSDKMQANIDAGLPEGEDPIQIYRTFQIAREVRNAVTGAKKKLALNHPQEFLDHVEKRLKLRRLSKEGLATAMEKARRLVKK</sequence>
<name>A0A0F9ILK4_9ZZZZ</name>
<organism evidence="1">
    <name type="scientific">marine sediment metagenome</name>
    <dbReference type="NCBI Taxonomy" id="412755"/>
    <lineage>
        <taxon>unclassified sequences</taxon>
        <taxon>metagenomes</taxon>
        <taxon>ecological metagenomes</taxon>
    </lineage>
</organism>
<accession>A0A0F9ILK4</accession>
<dbReference type="AlphaFoldDB" id="A0A0F9ILK4"/>
<protein>
    <submittedName>
        <fullName evidence="1">Uncharacterized protein</fullName>
    </submittedName>
</protein>
<proteinExistence type="predicted"/>
<reference evidence="1" key="1">
    <citation type="journal article" date="2015" name="Nature">
        <title>Complex archaea that bridge the gap between prokaryotes and eukaryotes.</title>
        <authorList>
            <person name="Spang A."/>
            <person name="Saw J.H."/>
            <person name="Jorgensen S.L."/>
            <person name="Zaremba-Niedzwiedzka K."/>
            <person name="Martijn J."/>
            <person name="Lind A.E."/>
            <person name="van Eijk R."/>
            <person name="Schleper C."/>
            <person name="Guy L."/>
            <person name="Ettema T.J."/>
        </authorList>
    </citation>
    <scope>NUCLEOTIDE SEQUENCE</scope>
</reference>
<dbReference type="EMBL" id="LAZR01020664">
    <property type="protein sequence ID" value="KKL88087.1"/>
    <property type="molecule type" value="Genomic_DNA"/>
</dbReference>
<evidence type="ECO:0000313" key="1">
    <source>
        <dbReference type="EMBL" id="KKL88087.1"/>
    </source>
</evidence>